<organism evidence="2 3">
    <name type="scientific">Triangularia verruculosa</name>
    <dbReference type="NCBI Taxonomy" id="2587418"/>
    <lineage>
        <taxon>Eukaryota</taxon>
        <taxon>Fungi</taxon>
        <taxon>Dikarya</taxon>
        <taxon>Ascomycota</taxon>
        <taxon>Pezizomycotina</taxon>
        <taxon>Sordariomycetes</taxon>
        <taxon>Sordariomycetidae</taxon>
        <taxon>Sordariales</taxon>
        <taxon>Podosporaceae</taxon>
        <taxon>Triangularia</taxon>
    </lineage>
</organism>
<reference evidence="2" key="2">
    <citation type="submission" date="2023-05" db="EMBL/GenBank/DDBJ databases">
        <authorList>
            <consortium name="Lawrence Berkeley National Laboratory"/>
            <person name="Steindorff A."/>
            <person name="Hensen N."/>
            <person name="Bonometti L."/>
            <person name="Westerberg I."/>
            <person name="Brannstrom I.O."/>
            <person name="Guillou S."/>
            <person name="Cros-Aarteil S."/>
            <person name="Calhoun S."/>
            <person name="Haridas S."/>
            <person name="Kuo A."/>
            <person name="Mondo S."/>
            <person name="Pangilinan J."/>
            <person name="Riley R."/>
            <person name="Labutti K."/>
            <person name="Andreopoulos B."/>
            <person name="Lipzen A."/>
            <person name="Chen C."/>
            <person name="Yanf M."/>
            <person name="Daum C."/>
            <person name="Ng V."/>
            <person name="Clum A."/>
            <person name="Ohm R."/>
            <person name="Martin F."/>
            <person name="Silar P."/>
            <person name="Natvig D."/>
            <person name="Lalanne C."/>
            <person name="Gautier V."/>
            <person name="Ament-Velasquez S.L."/>
            <person name="Kruys A."/>
            <person name="Hutchinson M.I."/>
            <person name="Powell A.J."/>
            <person name="Barry K."/>
            <person name="Miller A.N."/>
            <person name="Grigoriev I.V."/>
            <person name="Debuchy R."/>
            <person name="Gladieux P."/>
            <person name="Thoren M.H."/>
            <person name="Johannesson H."/>
        </authorList>
    </citation>
    <scope>NUCLEOTIDE SEQUENCE</scope>
    <source>
        <strain evidence="2">CBS 315.58</strain>
    </source>
</reference>
<keyword evidence="3" id="KW-1185">Reference proteome</keyword>
<protein>
    <submittedName>
        <fullName evidence="2">DnaJ domain-containing protein</fullName>
    </submittedName>
</protein>
<evidence type="ECO:0000313" key="2">
    <source>
        <dbReference type="EMBL" id="KAK4196437.1"/>
    </source>
</evidence>
<reference evidence="2" key="1">
    <citation type="journal article" date="2023" name="Mol. Phylogenet. Evol.">
        <title>Genome-scale phylogeny and comparative genomics of the fungal order Sordariales.</title>
        <authorList>
            <person name="Hensen N."/>
            <person name="Bonometti L."/>
            <person name="Westerberg I."/>
            <person name="Brannstrom I.O."/>
            <person name="Guillou S."/>
            <person name="Cros-Aarteil S."/>
            <person name="Calhoun S."/>
            <person name="Haridas S."/>
            <person name="Kuo A."/>
            <person name="Mondo S."/>
            <person name="Pangilinan J."/>
            <person name="Riley R."/>
            <person name="LaButti K."/>
            <person name="Andreopoulos B."/>
            <person name="Lipzen A."/>
            <person name="Chen C."/>
            <person name="Yan M."/>
            <person name="Daum C."/>
            <person name="Ng V."/>
            <person name="Clum A."/>
            <person name="Steindorff A."/>
            <person name="Ohm R.A."/>
            <person name="Martin F."/>
            <person name="Silar P."/>
            <person name="Natvig D.O."/>
            <person name="Lalanne C."/>
            <person name="Gautier V."/>
            <person name="Ament-Velasquez S.L."/>
            <person name="Kruys A."/>
            <person name="Hutchinson M.I."/>
            <person name="Powell A.J."/>
            <person name="Barry K."/>
            <person name="Miller A.N."/>
            <person name="Grigoriev I.V."/>
            <person name="Debuchy R."/>
            <person name="Gladieux P."/>
            <person name="Hiltunen Thoren M."/>
            <person name="Johannesson H."/>
        </authorList>
    </citation>
    <scope>NUCLEOTIDE SEQUENCE</scope>
    <source>
        <strain evidence="2">CBS 315.58</strain>
    </source>
</reference>
<comment type="caution">
    <text evidence="2">The sequence shown here is derived from an EMBL/GenBank/DDBJ whole genome shotgun (WGS) entry which is preliminary data.</text>
</comment>
<dbReference type="SMART" id="SM00271">
    <property type="entry name" value="DnaJ"/>
    <property type="match status" value="1"/>
</dbReference>
<dbReference type="PROSITE" id="PS50076">
    <property type="entry name" value="DNAJ_2"/>
    <property type="match status" value="1"/>
</dbReference>
<sequence>MSSVTIPVVEHGYYAILEVSPSATKEQIRKSYRRLALLWHPDKRPASDVEATQKFQKVRIFVSYSHPARQSDANSYPTQINNAHEVLSHESARARYDGSVSVAVDCGVKNEWSKPGPTSASAHVCFDSGYRVRW</sequence>
<dbReference type="PANTHER" id="PTHR43948">
    <property type="entry name" value="DNAJ HOMOLOG SUBFAMILY B"/>
    <property type="match status" value="1"/>
</dbReference>
<evidence type="ECO:0000313" key="3">
    <source>
        <dbReference type="Proteomes" id="UP001303160"/>
    </source>
</evidence>
<dbReference type="AlphaFoldDB" id="A0AAN6XEP9"/>
<dbReference type="EMBL" id="MU863985">
    <property type="protein sequence ID" value="KAK4196437.1"/>
    <property type="molecule type" value="Genomic_DNA"/>
</dbReference>
<evidence type="ECO:0000259" key="1">
    <source>
        <dbReference type="PROSITE" id="PS50076"/>
    </source>
</evidence>
<dbReference type="Pfam" id="PF00226">
    <property type="entry name" value="DnaJ"/>
    <property type="match status" value="1"/>
</dbReference>
<accession>A0AAN6XEP9</accession>
<gene>
    <name evidence="2" type="ORF">QBC40DRAFT_287374</name>
</gene>
<dbReference type="PRINTS" id="PR00625">
    <property type="entry name" value="JDOMAIN"/>
</dbReference>
<dbReference type="Proteomes" id="UP001303160">
    <property type="component" value="Unassembled WGS sequence"/>
</dbReference>
<dbReference type="GO" id="GO:0051087">
    <property type="term" value="F:protein-folding chaperone binding"/>
    <property type="evidence" value="ECO:0007669"/>
    <property type="project" value="TreeGrafter"/>
</dbReference>
<dbReference type="PANTHER" id="PTHR43948:SF23">
    <property type="entry name" value="DNAJ DOMAIN PROTEIN (AFU_ORTHOLOGUE AFUA_1G15460)"/>
    <property type="match status" value="1"/>
</dbReference>
<dbReference type="GO" id="GO:0005737">
    <property type="term" value="C:cytoplasm"/>
    <property type="evidence" value="ECO:0007669"/>
    <property type="project" value="TreeGrafter"/>
</dbReference>
<dbReference type="GO" id="GO:0005634">
    <property type="term" value="C:nucleus"/>
    <property type="evidence" value="ECO:0007669"/>
    <property type="project" value="TreeGrafter"/>
</dbReference>
<dbReference type="Gene3D" id="1.10.287.110">
    <property type="entry name" value="DnaJ domain"/>
    <property type="match status" value="1"/>
</dbReference>
<dbReference type="SUPFAM" id="SSF46565">
    <property type="entry name" value="Chaperone J-domain"/>
    <property type="match status" value="1"/>
</dbReference>
<feature type="domain" description="J" evidence="1">
    <location>
        <begin position="12"/>
        <end position="100"/>
    </location>
</feature>
<dbReference type="GO" id="GO:0051082">
    <property type="term" value="F:unfolded protein binding"/>
    <property type="evidence" value="ECO:0007669"/>
    <property type="project" value="TreeGrafter"/>
</dbReference>
<dbReference type="InterPro" id="IPR001623">
    <property type="entry name" value="DnaJ_domain"/>
</dbReference>
<proteinExistence type="predicted"/>
<dbReference type="CDD" id="cd06257">
    <property type="entry name" value="DnaJ"/>
    <property type="match status" value="1"/>
</dbReference>
<dbReference type="GO" id="GO:0044183">
    <property type="term" value="F:protein folding chaperone"/>
    <property type="evidence" value="ECO:0007669"/>
    <property type="project" value="TreeGrafter"/>
</dbReference>
<dbReference type="InterPro" id="IPR036869">
    <property type="entry name" value="J_dom_sf"/>
</dbReference>
<name>A0AAN6XEP9_9PEZI</name>